<evidence type="ECO:0000313" key="1">
    <source>
        <dbReference type="EMBL" id="GAJ21191.1"/>
    </source>
</evidence>
<dbReference type="EMBL" id="BARW01039550">
    <property type="protein sequence ID" value="GAJ21191.1"/>
    <property type="molecule type" value="Genomic_DNA"/>
</dbReference>
<dbReference type="AlphaFoldDB" id="X1VUB7"/>
<comment type="caution">
    <text evidence="1">The sequence shown here is derived from an EMBL/GenBank/DDBJ whole genome shotgun (WGS) entry which is preliminary data.</text>
</comment>
<protein>
    <submittedName>
        <fullName evidence="1">Uncharacterized protein</fullName>
    </submittedName>
</protein>
<reference evidence="1" key="1">
    <citation type="journal article" date="2014" name="Front. Microbiol.">
        <title>High frequency of phylogenetically diverse reductive dehalogenase-homologous genes in deep subseafloor sedimentary metagenomes.</title>
        <authorList>
            <person name="Kawai M."/>
            <person name="Futagami T."/>
            <person name="Toyoda A."/>
            <person name="Takaki Y."/>
            <person name="Nishi S."/>
            <person name="Hori S."/>
            <person name="Arai W."/>
            <person name="Tsubouchi T."/>
            <person name="Morono Y."/>
            <person name="Uchiyama I."/>
            <person name="Ito T."/>
            <person name="Fujiyama A."/>
            <person name="Inagaki F."/>
            <person name="Takami H."/>
        </authorList>
    </citation>
    <scope>NUCLEOTIDE SEQUENCE</scope>
    <source>
        <strain evidence="1">Expedition CK06-06</strain>
    </source>
</reference>
<accession>X1VUB7</accession>
<name>X1VUB7_9ZZZZ</name>
<sequence>MLSKAGLGEGAKRPSRLRHLRGRYAVYPNYFSIYVNLIKNESKNLNNNIEYLNHFYLRPS</sequence>
<proteinExistence type="predicted"/>
<gene>
    <name evidence="1" type="ORF">S12H4_60195</name>
</gene>
<organism evidence="1">
    <name type="scientific">marine sediment metagenome</name>
    <dbReference type="NCBI Taxonomy" id="412755"/>
    <lineage>
        <taxon>unclassified sequences</taxon>
        <taxon>metagenomes</taxon>
        <taxon>ecological metagenomes</taxon>
    </lineage>
</organism>